<name>A0AB39WPL8_9FLAO</name>
<dbReference type="InterPro" id="IPR001173">
    <property type="entry name" value="Glyco_trans_2-like"/>
</dbReference>
<proteinExistence type="predicted"/>
<protein>
    <submittedName>
        <fullName evidence="2">Glycosyltransferase family 2 protein</fullName>
    </submittedName>
</protein>
<dbReference type="Pfam" id="PF00535">
    <property type="entry name" value="Glycos_transf_2"/>
    <property type="match status" value="1"/>
</dbReference>
<dbReference type="PANTHER" id="PTHR43685:SF11">
    <property type="entry name" value="GLYCOSYLTRANSFERASE TAGX-RELATED"/>
    <property type="match status" value="1"/>
</dbReference>
<reference evidence="2" key="1">
    <citation type="submission" date="2024-07" db="EMBL/GenBank/DDBJ databases">
        <authorList>
            <person name="Biller S.J."/>
        </authorList>
    </citation>
    <scope>NUCLEOTIDE SEQUENCE</scope>
    <source>
        <strain evidence="2">WC2429</strain>
    </source>
</reference>
<dbReference type="AlphaFoldDB" id="A0AB39WPL8"/>
<dbReference type="InterPro" id="IPR050834">
    <property type="entry name" value="Glycosyltransf_2"/>
</dbReference>
<gene>
    <name evidence="2" type="ORF">AB3G32_01400</name>
</gene>
<dbReference type="PANTHER" id="PTHR43685">
    <property type="entry name" value="GLYCOSYLTRANSFERASE"/>
    <property type="match status" value="1"/>
</dbReference>
<organism evidence="2">
    <name type="scientific">Flavobacterium sp. WC2429</name>
    <dbReference type="NCBI Taxonomy" id="3234140"/>
    <lineage>
        <taxon>Bacteria</taxon>
        <taxon>Pseudomonadati</taxon>
        <taxon>Bacteroidota</taxon>
        <taxon>Flavobacteriia</taxon>
        <taxon>Flavobacteriales</taxon>
        <taxon>Flavobacteriaceae</taxon>
        <taxon>Flavobacterium</taxon>
    </lineage>
</organism>
<dbReference type="InterPro" id="IPR029044">
    <property type="entry name" value="Nucleotide-diphossugar_trans"/>
</dbReference>
<sequence>MKIKKLAVLLPTYNAAQYIKESIDSVLNQSFGNFDLFIYDDFSTDDTEEIISHYKDTRLFYRKNTSNFGIAKTLNKGLDELLPHYEYIARMDADDLSHPERFGKQLAYLDKNREIILCGTQGYWLKDLNQNPSVGWEYPADSEYIKYYLLFAATFGHSSVVFRSQSIASHNLRYDETITTCEDWELWVRISKIGKMANLPDFLMKYRILENSNHRSPIKIKKHFEERSKIISGYWSVFNIALSPEQVFEFYYDDKVLSKSDFLKKIKLLISVFNTFQANNLHALSSGDTNNFCYMLARRLLDYWKRSKVSRFDPEVWVVIVKKVTFIDKIKLLRSILR</sequence>
<evidence type="ECO:0000259" key="1">
    <source>
        <dbReference type="Pfam" id="PF00535"/>
    </source>
</evidence>
<dbReference type="CDD" id="cd00761">
    <property type="entry name" value="Glyco_tranf_GTA_type"/>
    <property type="match status" value="1"/>
</dbReference>
<dbReference type="EMBL" id="CP165627">
    <property type="protein sequence ID" value="XDV02327.1"/>
    <property type="molecule type" value="Genomic_DNA"/>
</dbReference>
<dbReference type="RefSeq" id="WP_369765615.1">
    <property type="nucleotide sequence ID" value="NZ_CP165627.1"/>
</dbReference>
<dbReference type="SUPFAM" id="SSF53448">
    <property type="entry name" value="Nucleotide-diphospho-sugar transferases"/>
    <property type="match status" value="1"/>
</dbReference>
<accession>A0AB39WPL8</accession>
<feature type="domain" description="Glycosyltransferase 2-like" evidence="1">
    <location>
        <begin position="8"/>
        <end position="136"/>
    </location>
</feature>
<evidence type="ECO:0000313" key="2">
    <source>
        <dbReference type="EMBL" id="XDV02327.1"/>
    </source>
</evidence>
<dbReference type="Gene3D" id="3.90.550.10">
    <property type="entry name" value="Spore Coat Polysaccharide Biosynthesis Protein SpsA, Chain A"/>
    <property type="match status" value="1"/>
</dbReference>